<dbReference type="SMART" id="SM01324">
    <property type="entry name" value="YARHG"/>
    <property type="match status" value="1"/>
</dbReference>
<sequence length="256" mass="28785">MKKNLVIVLALLTCFIIYACADEINKSVKETSQYDMTTSVDKESNKTNNTKIATDKGSTKSSKKKKTKEKTKSKNKAQKNSSGTNKFSDNALINAAASYYATVNGINNVGAMIDSSSGDDITIQIYQDSGTRIDTLDWYTVNTYTGKGTDFYGNSIDIMNPPASSASNYDSGEYIFPNSDSEYLTESDLSSMSSEELRIARNEIYARYGRMFKDQALQNYFNSKSWYTPSIRPEDFNEHWLNEYEKANAKLIKSFE</sequence>
<evidence type="ECO:0000313" key="5">
    <source>
        <dbReference type="Proteomes" id="UP000604730"/>
    </source>
</evidence>
<feature type="compositionally biased region" description="Basic residues" evidence="1">
    <location>
        <begin position="61"/>
        <end position="77"/>
    </location>
</feature>
<dbReference type="EMBL" id="JAEPRJ010000001">
    <property type="protein sequence ID" value="MBK5897333.1"/>
    <property type="molecule type" value="Genomic_DNA"/>
</dbReference>
<dbReference type="Pfam" id="PF13308">
    <property type="entry name" value="YARHG"/>
    <property type="match status" value="1"/>
</dbReference>
<evidence type="ECO:0000313" key="4">
    <source>
        <dbReference type="EMBL" id="MBK5897333.1"/>
    </source>
</evidence>
<name>A0ABS1IZK7_9FIRM</name>
<gene>
    <name evidence="4" type="ORF">JJN12_05950</name>
</gene>
<feature type="chain" id="PRO_5045401725" evidence="2">
    <location>
        <begin position="22"/>
        <end position="256"/>
    </location>
</feature>
<dbReference type="Proteomes" id="UP000604730">
    <property type="component" value="Unassembled WGS sequence"/>
</dbReference>
<protein>
    <submittedName>
        <fullName evidence="4">YARHG domain-containing protein</fullName>
    </submittedName>
</protein>
<reference evidence="4 5" key="1">
    <citation type="submission" date="2021-01" db="EMBL/GenBank/DDBJ databases">
        <title>Isolation and description of Catonella massiliensis sp. nov., a novel Catonella species, isolated from a stable periodontitis subject.</title>
        <authorList>
            <person name="Antezack A."/>
            <person name="Boxberger M."/>
            <person name="La Scola B."/>
            <person name="Monnet-Corti V."/>
        </authorList>
    </citation>
    <scope>NUCLEOTIDE SEQUENCE [LARGE SCALE GENOMIC DNA]</scope>
    <source>
        <strain evidence="4 5">Marseille-Q4567</strain>
    </source>
</reference>
<feature type="region of interest" description="Disordered" evidence="1">
    <location>
        <begin position="34"/>
        <end position="83"/>
    </location>
</feature>
<dbReference type="PROSITE" id="PS51257">
    <property type="entry name" value="PROKAR_LIPOPROTEIN"/>
    <property type="match status" value="1"/>
</dbReference>
<evidence type="ECO:0000259" key="3">
    <source>
        <dbReference type="SMART" id="SM01324"/>
    </source>
</evidence>
<proteinExistence type="predicted"/>
<dbReference type="RefSeq" id="WP_208428824.1">
    <property type="nucleotide sequence ID" value="NZ_JAEPRJ010000001.1"/>
</dbReference>
<dbReference type="Gene3D" id="1.20.58.1690">
    <property type="match status" value="1"/>
</dbReference>
<feature type="signal peptide" evidence="2">
    <location>
        <begin position="1"/>
        <end position="21"/>
    </location>
</feature>
<accession>A0ABS1IZK7</accession>
<organism evidence="4 5">
    <name type="scientific">Catonella massiliensis</name>
    <dbReference type="NCBI Taxonomy" id="2799636"/>
    <lineage>
        <taxon>Bacteria</taxon>
        <taxon>Bacillati</taxon>
        <taxon>Bacillota</taxon>
        <taxon>Clostridia</taxon>
        <taxon>Lachnospirales</taxon>
        <taxon>Lachnospiraceae</taxon>
        <taxon>Catonella</taxon>
    </lineage>
</organism>
<dbReference type="InterPro" id="IPR025582">
    <property type="entry name" value="YARHG_dom"/>
</dbReference>
<feature type="domain" description="YARHG" evidence="3">
    <location>
        <begin position="172"/>
        <end position="254"/>
    </location>
</feature>
<evidence type="ECO:0000256" key="1">
    <source>
        <dbReference type="SAM" id="MobiDB-lite"/>
    </source>
</evidence>
<evidence type="ECO:0000256" key="2">
    <source>
        <dbReference type="SAM" id="SignalP"/>
    </source>
</evidence>
<keyword evidence="5" id="KW-1185">Reference proteome</keyword>
<dbReference type="InterPro" id="IPR038434">
    <property type="entry name" value="YARHG_sf"/>
</dbReference>
<keyword evidence="2" id="KW-0732">Signal</keyword>
<comment type="caution">
    <text evidence="4">The sequence shown here is derived from an EMBL/GenBank/DDBJ whole genome shotgun (WGS) entry which is preliminary data.</text>
</comment>